<dbReference type="RefSeq" id="WP_119276500.1">
    <property type="nucleotide sequence ID" value="NZ_QWLA01000016.1"/>
</dbReference>
<name>A0A399EZM5_9DEIN</name>
<dbReference type="AlphaFoldDB" id="A0A399EZM5"/>
<keyword evidence="1" id="KW-0732">Signal</keyword>
<gene>
    <name evidence="2" type="ORF">Mrose_01176</name>
</gene>
<evidence type="ECO:0008006" key="4">
    <source>
        <dbReference type="Google" id="ProtNLM"/>
    </source>
</evidence>
<reference evidence="2 3" key="1">
    <citation type="submission" date="2018-08" db="EMBL/GenBank/DDBJ databases">
        <title>Meiothermus roseus NBRC 110900 genome sequencing project.</title>
        <authorList>
            <person name="Da Costa M.S."/>
            <person name="Albuquerque L."/>
            <person name="Raposo P."/>
            <person name="Froufe H.J.C."/>
            <person name="Barroso C.S."/>
            <person name="Egas C."/>
        </authorList>
    </citation>
    <scope>NUCLEOTIDE SEQUENCE [LARGE SCALE GENOMIC DNA]</scope>
    <source>
        <strain evidence="2 3">NBRC 110900</strain>
    </source>
</reference>
<evidence type="ECO:0000313" key="2">
    <source>
        <dbReference type="EMBL" id="RIH87781.1"/>
    </source>
</evidence>
<accession>A0A399EZM5</accession>
<organism evidence="2 3">
    <name type="scientific">Calidithermus roseus</name>
    <dbReference type="NCBI Taxonomy" id="1644118"/>
    <lineage>
        <taxon>Bacteria</taxon>
        <taxon>Thermotogati</taxon>
        <taxon>Deinococcota</taxon>
        <taxon>Deinococci</taxon>
        <taxon>Thermales</taxon>
        <taxon>Thermaceae</taxon>
        <taxon>Calidithermus</taxon>
    </lineage>
</organism>
<evidence type="ECO:0000256" key="1">
    <source>
        <dbReference type="SAM" id="SignalP"/>
    </source>
</evidence>
<dbReference type="EMBL" id="QWLA01000016">
    <property type="protein sequence ID" value="RIH87781.1"/>
    <property type="molecule type" value="Genomic_DNA"/>
</dbReference>
<dbReference type="OrthoDB" id="25899at2"/>
<protein>
    <recommendedName>
        <fullName evidence="4">Lipoprotein</fullName>
    </recommendedName>
</protein>
<keyword evidence="3" id="KW-1185">Reference proteome</keyword>
<proteinExistence type="predicted"/>
<feature type="signal peptide" evidence="1">
    <location>
        <begin position="1"/>
        <end position="20"/>
    </location>
</feature>
<feature type="chain" id="PRO_5017359025" description="Lipoprotein" evidence="1">
    <location>
        <begin position="21"/>
        <end position="161"/>
    </location>
</feature>
<dbReference type="Proteomes" id="UP000265341">
    <property type="component" value="Unassembled WGS sequence"/>
</dbReference>
<sequence>MRRFLLSIALGGLLTACSFAPLVIHIEDYDTDVGLLGNSKVVFQKAKQNQTPPTPVKSIAIEGEVTYQQQDIILEFFASDGPPCTNQPISGVYVCDLSSDFESVGEVGFASGAKQSFQWSGSELTAGTNKGSLYLGVRLKSGLLTGGSLLFRNIVAKVVIF</sequence>
<evidence type="ECO:0000313" key="3">
    <source>
        <dbReference type="Proteomes" id="UP000265341"/>
    </source>
</evidence>
<dbReference type="PROSITE" id="PS51257">
    <property type="entry name" value="PROKAR_LIPOPROTEIN"/>
    <property type="match status" value="1"/>
</dbReference>
<comment type="caution">
    <text evidence="2">The sequence shown here is derived from an EMBL/GenBank/DDBJ whole genome shotgun (WGS) entry which is preliminary data.</text>
</comment>